<organism evidence="2 3">
    <name type="scientific">Streptomyces canus</name>
    <dbReference type="NCBI Taxonomy" id="58343"/>
    <lineage>
        <taxon>Bacteria</taxon>
        <taxon>Bacillati</taxon>
        <taxon>Actinomycetota</taxon>
        <taxon>Actinomycetes</taxon>
        <taxon>Kitasatosporales</taxon>
        <taxon>Streptomycetaceae</taxon>
        <taxon>Streptomyces</taxon>
        <taxon>Streptomyces aurantiacus group</taxon>
    </lineage>
</organism>
<dbReference type="EMBL" id="LMWU01000028">
    <property type="protein sequence ID" value="KUN65019.1"/>
    <property type="molecule type" value="Genomic_DNA"/>
</dbReference>
<dbReference type="AlphaFoldDB" id="A0A101S092"/>
<sequence>MAETPKITNANDKSMPLDTYLLNPEQSETINNAYAGILTDCMKRFGFDYTPPAAATAASSGDAPTTRTDGRFGRQNAEDAEKWGYHAAGGVEDDSPWGNKGQKMTAAMQTAERGSDDPKQKFGPGGQVVNGQKVPDHGCVGEGRKKLTGSVNGNTGDAKLANDLKFDTLTKAQQDKRTRAVFATWSTCMKDKGFDYTDPLAALGDEEWAKTPQPTRHEIQVATADQECRAKHNVVGVWFAVDYAYQEQAVEQNAEALADVRKNIDTMLKAAAAAQAG</sequence>
<dbReference type="STRING" id="58343.AQJ46_28330"/>
<gene>
    <name evidence="2" type="ORF">AQJ46_28330</name>
</gene>
<comment type="caution">
    <text evidence="2">The sequence shown here is derived from an EMBL/GenBank/DDBJ whole genome shotgun (WGS) entry which is preliminary data.</text>
</comment>
<name>A0A101S092_9ACTN</name>
<evidence type="ECO:0000313" key="2">
    <source>
        <dbReference type="EMBL" id="KUN65019.1"/>
    </source>
</evidence>
<feature type="region of interest" description="Disordered" evidence="1">
    <location>
        <begin position="87"/>
        <end position="156"/>
    </location>
</feature>
<dbReference type="RefSeq" id="WP_059208248.1">
    <property type="nucleotide sequence ID" value="NZ_KQ948664.1"/>
</dbReference>
<protein>
    <submittedName>
        <fullName evidence="2">Uncharacterized protein</fullName>
    </submittedName>
</protein>
<reference evidence="2 3" key="1">
    <citation type="submission" date="2015-10" db="EMBL/GenBank/DDBJ databases">
        <title>Draft genome sequence of Streptomyces canus DSM 40017, type strain for the species Streptomyces canus.</title>
        <authorList>
            <person name="Ruckert C."/>
            <person name="Winkler A."/>
            <person name="Kalinowski J."/>
            <person name="Kampfer P."/>
            <person name="Glaeser S."/>
        </authorList>
    </citation>
    <scope>NUCLEOTIDE SEQUENCE [LARGE SCALE GENOMIC DNA]</scope>
    <source>
        <strain evidence="2 3">DSM 40017</strain>
    </source>
</reference>
<proteinExistence type="predicted"/>
<accession>A0A101S092</accession>
<evidence type="ECO:0000313" key="3">
    <source>
        <dbReference type="Proteomes" id="UP000053669"/>
    </source>
</evidence>
<evidence type="ECO:0000256" key="1">
    <source>
        <dbReference type="SAM" id="MobiDB-lite"/>
    </source>
</evidence>
<dbReference type="Proteomes" id="UP000053669">
    <property type="component" value="Unassembled WGS sequence"/>
</dbReference>